<dbReference type="GO" id="GO:0005829">
    <property type="term" value="C:cytosol"/>
    <property type="evidence" value="ECO:0007669"/>
    <property type="project" value="TreeGrafter"/>
</dbReference>
<dbReference type="GO" id="GO:0008479">
    <property type="term" value="F:tRNA-guanosine(34) queuine transglycosylase activity"/>
    <property type="evidence" value="ECO:0007669"/>
    <property type="project" value="UniProtKB-UniRule"/>
</dbReference>
<keyword evidence="5 6" id="KW-0862">Zinc</keyword>
<dbReference type="Gene3D" id="3.20.20.105">
    <property type="entry name" value="Queuine tRNA-ribosyltransferase-like"/>
    <property type="match status" value="1"/>
</dbReference>
<dbReference type="EMBL" id="AZIL01001328">
    <property type="protein sequence ID" value="EWM24160.1"/>
    <property type="molecule type" value="Genomic_DNA"/>
</dbReference>
<dbReference type="HAMAP" id="MF_00168">
    <property type="entry name" value="Q_tRNA_Tgt"/>
    <property type="match status" value="1"/>
</dbReference>
<dbReference type="InterPro" id="IPR004803">
    <property type="entry name" value="TGT"/>
</dbReference>
<evidence type="ECO:0000259" key="8">
    <source>
        <dbReference type="Pfam" id="PF01702"/>
    </source>
</evidence>
<evidence type="ECO:0000256" key="6">
    <source>
        <dbReference type="HAMAP-Rule" id="MF_03218"/>
    </source>
</evidence>
<reference evidence="9 10" key="1">
    <citation type="journal article" date="2014" name="Mol. Plant">
        <title>Chromosome Scale Genome Assembly and Transcriptome Profiling of Nannochloropsis gaditana in Nitrogen Depletion.</title>
        <authorList>
            <person name="Corteggiani Carpinelli E."/>
            <person name="Telatin A."/>
            <person name="Vitulo N."/>
            <person name="Forcato C."/>
            <person name="D'Angelo M."/>
            <person name="Schiavon R."/>
            <person name="Vezzi A."/>
            <person name="Giacometti G.M."/>
            <person name="Morosinotto T."/>
            <person name="Valle G."/>
        </authorList>
    </citation>
    <scope>NUCLEOTIDE SEQUENCE [LARGE SCALE GENOMIC DNA]</scope>
    <source>
        <strain evidence="9 10">B-31</strain>
    </source>
</reference>
<keyword evidence="3 6" id="KW-0819">tRNA processing</keyword>
<keyword evidence="10" id="KW-1185">Reference proteome</keyword>
<comment type="cofactor">
    <cofactor evidence="6">
        <name>Zn(2+)</name>
        <dbReference type="ChEBI" id="CHEBI:29105"/>
    </cofactor>
</comment>
<comment type="function">
    <text evidence="6">Catalytic subunit of the queuine tRNA-ribosyltransferase (TGT) that catalyzes the base-exchange of a guanine (G) residue with queuine (Q) at position 34 (anticodon wobble position) in tRNAs with GU(N) anticodons (tRNA-Asp, -Asn, -His and -Tyr), resulting in the hypermodified nucleoside queuosine (7-(((4,5-cis-dihydroxy-2-cyclopenten-1-yl)amino)methyl)-7-deazaguanosine). Catalysis occurs through a double-displacement mechanism. The nucleophile active site attacks the C1' of nucleotide 34 to detach the guanine base from the RNA, forming a covalent enzyme-RNA intermediate. The proton acceptor active site deprotonates the incoming queuine, allowing a nucleophilic attack on the C1' of the ribose to form the product.</text>
</comment>
<proteinExistence type="inferred from homology"/>
<organism evidence="9 10">
    <name type="scientific">Nannochloropsis gaditana</name>
    <dbReference type="NCBI Taxonomy" id="72520"/>
    <lineage>
        <taxon>Eukaryota</taxon>
        <taxon>Sar</taxon>
        <taxon>Stramenopiles</taxon>
        <taxon>Ochrophyta</taxon>
        <taxon>Eustigmatophyceae</taxon>
        <taxon>Eustigmatales</taxon>
        <taxon>Monodopsidaceae</taxon>
        <taxon>Nannochloropsis</taxon>
    </lineage>
</organism>
<dbReference type="AlphaFoldDB" id="W7TAU8"/>
<sequence length="459" mass="49977">MGDNDSTGAPSEPILPPLVPEGTSPSFTPASPALCFHIHARWRRARAATVHLPHGPLATPVFMPVGTKGTIKGIPTEQLLHEDLSPQIILGNTYHLALQPGTELLEEMGGLHEFMQWPRNLLTDSGGFQMVSLLALAEITEEGVRFQSPVDGTQMLLTPEMSIAHQNRIGSDIMMQLDDVVSSVTVDHARFVEATARSIRWLDRCRKAHSRPREQNLFGIIQGGLDTSPGGLRDECLTAMVARDCPGYAIGGLAGGESKEAFWKVVAQCTAALPEGKPRYLMGVGYPLDLVVCTALGVDMYDCVYPTRTARFGVALRDAGVLKLKNKACAGEEKQAIDPLCGCMVCRHYSQAALHRLLKSGALGCQLVTYHNLAYMLGLMRRMRSAIMQGGQAFPHFVVGFLTTHYAWKNREEGVECRRKGECGMVPEWVREALAVAGIDVPDQSQEGNGHDRGGKDPV</sequence>
<dbReference type="OrthoDB" id="10249838at2759"/>
<feature type="binding site" evidence="6">
    <location>
        <position position="222"/>
    </location>
    <ligand>
        <name>substrate</name>
    </ligand>
</feature>
<evidence type="ECO:0000313" key="9">
    <source>
        <dbReference type="EMBL" id="EWM24160.1"/>
    </source>
</evidence>
<feature type="binding site" evidence="6">
    <location>
        <begin position="124"/>
        <end position="128"/>
    </location>
    <ligand>
        <name>substrate</name>
    </ligand>
</feature>
<feature type="binding site" evidence="6">
    <location>
        <position position="178"/>
    </location>
    <ligand>
        <name>substrate</name>
    </ligand>
</feature>
<dbReference type="PANTHER" id="PTHR43530">
    <property type="entry name" value="QUEUINE TRNA-RIBOSYLTRANSFERASE CATALYTIC SUBUNIT 1"/>
    <property type="match status" value="1"/>
</dbReference>
<comment type="caution">
    <text evidence="9">The sequence shown here is derived from an EMBL/GenBank/DDBJ whole genome shotgun (WGS) entry which is preliminary data.</text>
</comment>
<dbReference type="Proteomes" id="UP000019335">
    <property type="component" value="Chromosome 14"/>
</dbReference>
<keyword evidence="6" id="KW-0963">Cytoplasm</keyword>
<feature type="binding site" evidence="6">
    <location>
        <position position="252"/>
    </location>
    <ligand>
        <name>substrate</name>
    </ligand>
</feature>
<dbReference type="Pfam" id="PF01702">
    <property type="entry name" value="TGT"/>
    <property type="match status" value="1"/>
</dbReference>
<feature type="active site" description="Proton acceptor" evidence="6">
    <location>
        <position position="124"/>
    </location>
</feature>
<evidence type="ECO:0000256" key="2">
    <source>
        <dbReference type="ARBA" id="ARBA00022679"/>
    </source>
</evidence>
<dbReference type="InterPro" id="IPR002616">
    <property type="entry name" value="tRNA_ribo_trans-like"/>
</dbReference>
<accession>W7TAU8</accession>
<dbReference type="PANTHER" id="PTHR43530:SF1">
    <property type="entry name" value="QUEUINE TRNA-RIBOSYLTRANSFERASE CATALYTIC SUBUNIT 1"/>
    <property type="match status" value="1"/>
</dbReference>
<feature type="region of interest" description="Disordered" evidence="7">
    <location>
        <begin position="1"/>
        <end position="23"/>
    </location>
</feature>
<feature type="binding site" evidence="6">
    <location>
        <position position="346"/>
    </location>
    <ligand>
        <name>Zn(2+)</name>
        <dbReference type="ChEBI" id="CHEBI:29105"/>
    </ligand>
</feature>
<keyword evidence="4 6" id="KW-0479">Metal-binding</keyword>
<feature type="domain" description="tRNA-guanine(15) transglycosylase-like" evidence="8">
    <location>
        <begin position="44"/>
        <end position="406"/>
    </location>
</feature>
<keyword evidence="2 6" id="KW-0808">Transferase</keyword>
<feature type="region of interest" description="RNA binding" evidence="6">
    <location>
        <begin position="283"/>
        <end position="289"/>
    </location>
</feature>
<keyword evidence="1 6" id="KW-0328">Glycosyltransferase</keyword>
<dbReference type="InterPro" id="IPR036511">
    <property type="entry name" value="TGT-like_sf"/>
</dbReference>
<dbReference type="GO" id="GO:0046872">
    <property type="term" value="F:metal ion binding"/>
    <property type="evidence" value="ECO:0007669"/>
    <property type="project" value="UniProtKB-KW"/>
</dbReference>
<evidence type="ECO:0000256" key="5">
    <source>
        <dbReference type="ARBA" id="ARBA00022833"/>
    </source>
</evidence>
<name>W7TAU8_9STRA</name>
<dbReference type="GO" id="GO:0006400">
    <property type="term" value="P:tRNA modification"/>
    <property type="evidence" value="ECO:0007669"/>
    <property type="project" value="InterPro"/>
</dbReference>
<evidence type="ECO:0000256" key="7">
    <source>
        <dbReference type="SAM" id="MobiDB-lite"/>
    </source>
</evidence>
<dbReference type="SUPFAM" id="SSF51713">
    <property type="entry name" value="tRNA-guanine transglycosylase"/>
    <property type="match status" value="1"/>
</dbReference>
<dbReference type="EC" id="2.4.2.64" evidence="6"/>
<feature type="binding site" evidence="6">
    <location>
        <position position="371"/>
    </location>
    <ligand>
        <name>Zn(2+)</name>
        <dbReference type="ChEBI" id="CHEBI:29105"/>
    </ligand>
</feature>
<evidence type="ECO:0000256" key="1">
    <source>
        <dbReference type="ARBA" id="ARBA00022676"/>
    </source>
</evidence>
<feature type="region of interest" description="RNA binding; important for wobble base 34 recognition" evidence="6">
    <location>
        <begin position="307"/>
        <end position="311"/>
    </location>
</feature>
<gene>
    <name evidence="9" type="ORF">Naga_100741g2</name>
</gene>
<evidence type="ECO:0000256" key="3">
    <source>
        <dbReference type="ARBA" id="ARBA00022694"/>
    </source>
</evidence>
<feature type="binding site" evidence="6">
    <location>
        <position position="343"/>
    </location>
    <ligand>
        <name>Zn(2+)</name>
        <dbReference type="ChEBI" id="CHEBI:29105"/>
    </ligand>
</feature>
<feature type="active site" description="Nucleophile" evidence="6">
    <location>
        <position position="302"/>
    </location>
</feature>
<comment type="catalytic activity">
    <reaction evidence="6">
        <text>guanosine(34) in tRNA + queuine = queuosine(34) in tRNA + guanine</text>
        <dbReference type="Rhea" id="RHEA:16633"/>
        <dbReference type="Rhea" id="RHEA-COMP:10341"/>
        <dbReference type="Rhea" id="RHEA-COMP:18571"/>
        <dbReference type="ChEBI" id="CHEBI:16235"/>
        <dbReference type="ChEBI" id="CHEBI:17433"/>
        <dbReference type="ChEBI" id="CHEBI:74269"/>
        <dbReference type="ChEBI" id="CHEBI:194431"/>
        <dbReference type="EC" id="2.4.2.64"/>
    </reaction>
</comment>
<evidence type="ECO:0000313" key="10">
    <source>
        <dbReference type="Proteomes" id="UP000019335"/>
    </source>
</evidence>
<feature type="binding site" evidence="6">
    <location>
        <position position="341"/>
    </location>
    <ligand>
        <name>Zn(2+)</name>
        <dbReference type="ChEBI" id="CHEBI:29105"/>
    </ligand>
</feature>
<evidence type="ECO:0000256" key="4">
    <source>
        <dbReference type="ARBA" id="ARBA00022723"/>
    </source>
</evidence>
<comment type="subcellular location">
    <subcellularLocation>
        <location evidence="6">Cytoplasm</location>
    </subcellularLocation>
</comment>
<comment type="similarity">
    <text evidence="6">Belongs to the queuine tRNA-ribosyltransferase family.</text>
</comment>
<comment type="subunit">
    <text evidence="6">Heterodimer of a catalytic subunit and an accessory subunit.</text>
</comment>
<dbReference type="NCBIfam" id="TIGR00449">
    <property type="entry name" value="tgt_general"/>
    <property type="match status" value="1"/>
</dbReference>
<dbReference type="NCBIfam" id="TIGR00430">
    <property type="entry name" value="Q_tRNA_tgt"/>
    <property type="match status" value="1"/>
</dbReference>
<protein>
    <recommendedName>
        <fullName evidence="6">Queuine tRNA-ribosyltransferase catalytic subunit 1</fullName>
        <ecNumber evidence="6">2.4.2.64</ecNumber>
    </recommendedName>
    <alternativeName>
        <fullName evidence="6">Guanine insertion enzyme</fullName>
    </alternativeName>
    <alternativeName>
        <fullName evidence="6">tRNA-guanine transglycosylase</fullName>
    </alternativeName>
</protein>